<organism evidence="3 4">
    <name type="scientific">Ascaris lumbricoides</name>
    <name type="common">Giant roundworm</name>
    <dbReference type="NCBI Taxonomy" id="6252"/>
    <lineage>
        <taxon>Eukaryota</taxon>
        <taxon>Metazoa</taxon>
        <taxon>Ecdysozoa</taxon>
        <taxon>Nematoda</taxon>
        <taxon>Chromadorea</taxon>
        <taxon>Rhabditida</taxon>
        <taxon>Spirurina</taxon>
        <taxon>Ascaridomorpha</taxon>
        <taxon>Ascaridoidea</taxon>
        <taxon>Ascarididae</taxon>
        <taxon>Ascaris</taxon>
    </lineage>
</organism>
<feature type="compositionally biased region" description="Low complexity" evidence="2">
    <location>
        <begin position="573"/>
        <end position="588"/>
    </location>
</feature>
<feature type="compositionally biased region" description="Polar residues" evidence="2">
    <location>
        <begin position="442"/>
        <end position="453"/>
    </location>
</feature>
<feature type="region of interest" description="Disordered" evidence="2">
    <location>
        <begin position="560"/>
        <end position="592"/>
    </location>
</feature>
<evidence type="ECO:0000256" key="2">
    <source>
        <dbReference type="SAM" id="MobiDB-lite"/>
    </source>
</evidence>
<keyword evidence="3" id="KW-1185">Reference proteome</keyword>
<sequence>MCAYDEMANDKPTKPFLRKGEGVTGRLMNKVHYPQLRAPSRSQNSHAADDVRVTSPALAPDLDTGSETNNGAQPRIIGLISDEENYINRVLLQYFQNKVHYPQLRAPSRSQNSYAADDVRVTSPALAPDLDIGSETNNGAFCRHQSRGNGFDISERPTGGCMRSGSSSSQITTQEQRPSSSRPLTGTTDSGCPEDPLVLLSPVLTEDTRLWASADQDVTTDGGHGSPTAGIPALSLHENERSHSVEYDVSDYPESTISAACAAQRKRRSPVDLQINGDAHSRVFSTGDRSPSVIVDVTNSEEKEDGSSSTQAVQILRGKVANDTHVSMGNSTAEFERIEAQVNGIDLPEGEQRTVSSTSHSTDGTRSKHWRRVIRDFGKEAAKNNVSKFHRFSKFIWKCSGVFLLDLDCSSIPKCIKNFLLRKFERIEAQVNDIDLPEGEQRTVSSTSHSTDGTRSKHWRRVIRDFGKEAAKNNEFPSQTITPSSGISSTTPSDGERSTPKAVEYKETDPLEETRLRIQQVNAERRHRSSASSASSIALRPMRSVFPSVFDKHFALRGRTLPPSQATSRCPLSSDSTSGGSRTTESASCGEEAPARVRFGIEEGARRPRLLHSHSTPLLEESLASSASSIALRPMRSVFPSVFDKHFARRGRTLPPSQATSRYPLSSDSTSGGSRTTESASCGEEAPARVRFGIEEGARRPRLLHSHSTPLLEESLGEESPGGRLVREVLDRTKHMGKPIIVPTQVPKIEVPPLPSVDSIASAEVRNLAKQLRDLIAHLDVVSEEHRRKVAEFDEVYDALIDENKDLHRKVDDLNAAIERLEERDKVRTENLAMLQEREALRSADFEKLKKENSLLTRKQRLKQDDESTIVKICREQVDELKASKRDLERQKIDLRSQIRKLEATIKEKDKRIEEITAEKERIEKRFKALSVEQAKRRGRFAEETMAQEAVERASNKPPVSMAMKRIGGMTIGLRQPRSAVDKRTGKENVMPDDARTLSTLNEGSTDTTTDSGEGTMLMESSPGSISPLHGQNNAKSVRWNEPLTTAFFSPPSFKNNTAIIPEPQNGPNADMVGLHFCCLGAKV</sequence>
<feature type="compositionally biased region" description="Basic and acidic residues" evidence="2">
    <location>
        <begin position="494"/>
        <end position="515"/>
    </location>
</feature>
<evidence type="ECO:0000256" key="1">
    <source>
        <dbReference type="SAM" id="Coils"/>
    </source>
</evidence>
<feature type="compositionally biased region" description="Low complexity" evidence="2">
    <location>
        <begin position="666"/>
        <end position="681"/>
    </location>
</feature>
<feature type="compositionally biased region" description="Polar residues" evidence="2">
    <location>
        <begin position="655"/>
        <end position="664"/>
    </location>
</feature>
<feature type="region of interest" description="Disordered" evidence="2">
    <location>
        <begin position="650"/>
        <end position="688"/>
    </location>
</feature>
<proteinExistence type="predicted"/>
<dbReference type="Proteomes" id="UP000036681">
    <property type="component" value="Unplaced"/>
</dbReference>
<feature type="compositionally biased region" description="Low complexity" evidence="2">
    <location>
        <begin position="1003"/>
        <end position="1016"/>
    </location>
</feature>
<keyword evidence="1" id="KW-0175">Coiled coil</keyword>
<feature type="region of interest" description="Disordered" evidence="2">
    <location>
        <begin position="1"/>
        <end position="23"/>
    </location>
</feature>
<feature type="compositionally biased region" description="Polar residues" evidence="2">
    <location>
        <begin position="164"/>
        <end position="190"/>
    </location>
</feature>
<feature type="compositionally biased region" description="Basic and acidic residues" evidence="2">
    <location>
        <begin position="8"/>
        <end position="21"/>
    </location>
</feature>
<accession>A0A9J2PQ01</accession>
<feature type="region of interest" description="Disordered" evidence="2">
    <location>
        <begin position="438"/>
        <end position="459"/>
    </location>
</feature>
<protein>
    <submittedName>
        <fullName evidence="4">Uncharacterized protein</fullName>
    </submittedName>
</protein>
<evidence type="ECO:0000313" key="4">
    <source>
        <dbReference type="WBParaSite" id="ALUE_0001155801-mRNA-1"/>
    </source>
</evidence>
<dbReference type="WBParaSite" id="ALUE_0001155801-mRNA-1">
    <property type="protein sequence ID" value="ALUE_0001155801-mRNA-1"/>
    <property type="gene ID" value="ALUE_0001155801"/>
</dbReference>
<feature type="compositionally biased region" description="Polar residues" evidence="2">
    <location>
        <begin position="562"/>
        <end position="571"/>
    </location>
</feature>
<feature type="coiled-coil region" evidence="1">
    <location>
        <begin position="765"/>
        <end position="838"/>
    </location>
</feature>
<evidence type="ECO:0000313" key="3">
    <source>
        <dbReference type="Proteomes" id="UP000036681"/>
    </source>
</evidence>
<feature type="region of interest" description="Disordered" evidence="2">
    <location>
        <begin position="141"/>
        <end position="195"/>
    </location>
</feature>
<feature type="coiled-coil region" evidence="1">
    <location>
        <begin position="871"/>
        <end position="933"/>
    </location>
</feature>
<feature type="compositionally biased region" description="Low complexity" evidence="2">
    <location>
        <begin position="477"/>
        <end position="493"/>
    </location>
</feature>
<name>A0A9J2PQ01_ASCLU</name>
<reference evidence="4" key="1">
    <citation type="submission" date="2023-03" db="UniProtKB">
        <authorList>
            <consortium name="WormBaseParasite"/>
        </authorList>
    </citation>
    <scope>IDENTIFICATION</scope>
</reference>
<feature type="region of interest" description="Disordered" evidence="2">
    <location>
        <begin position="472"/>
        <end position="515"/>
    </location>
</feature>
<dbReference type="AlphaFoldDB" id="A0A9J2PQ01"/>
<feature type="region of interest" description="Disordered" evidence="2">
    <location>
        <begin position="977"/>
        <end position="1030"/>
    </location>
</feature>